<protein>
    <recommendedName>
        <fullName evidence="5">Diaminopimelate epimerase</fullName>
    </recommendedName>
</protein>
<reference evidence="3 4" key="1">
    <citation type="submission" date="2023-10" db="EMBL/GenBank/DDBJ databases">
        <title>Niallia locisalis sp.nov. isolated from a salt pond sample.</title>
        <authorList>
            <person name="Li X.-J."/>
            <person name="Dong L."/>
        </authorList>
    </citation>
    <scope>NUCLEOTIDE SEQUENCE [LARGE SCALE GENOMIC DNA]</scope>
    <source>
        <strain evidence="3 4">DSM 29761</strain>
    </source>
</reference>
<keyword evidence="2" id="KW-0413">Isomerase</keyword>
<dbReference type="InterPro" id="IPR001653">
    <property type="entry name" value="DAP_epimerase_DapF"/>
</dbReference>
<keyword evidence="4" id="KW-1185">Reference proteome</keyword>
<accession>A0ABZ2CHN4</accession>
<dbReference type="RefSeq" id="WP_338450949.1">
    <property type="nucleotide sequence ID" value="NZ_CP137640.1"/>
</dbReference>
<dbReference type="EMBL" id="CP137640">
    <property type="protein sequence ID" value="WVX82045.1"/>
    <property type="molecule type" value="Genomic_DNA"/>
</dbReference>
<dbReference type="PANTHER" id="PTHR31689:SF0">
    <property type="entry name" value="DIAMINOPIMELATE EPIMERASE"/>
    <property type="match status" value="1"/>
</dbReference>
<gene>
    <name evidence="3" type="ORF">R4Z09_03235</name>
</gene>
<comment type="similarity">
    <text evidence="1">Belongs to the diaminopimelate epimerase family.</text>
</comment>
<dbReference type="PANTHER" id="PTHR31689">
    <property type="entry name" value="DIAMINOPIMELATE EPIMERASE, CHLOROPLASTIC"/>
    <property type="match status" value="1"/>
</dbReference>
<evidence type="ECO:0000313" key="3">
    <source>
        <dbReference type="EMBL" id="WVX82045.1"/>
    </source>
</evidence>
<name>A0ABZ2CHN4_9BACI</name>
<evidence type="ECO:0000313" key="4">
    <source>
        <dbReference type="Proteomes" id="UP001357223"/>
    </source>
</evidence>
<sequence length="150" mass="16956">MQFTKMQGSGSSYILFNLLEESMENVDFSELSKWVSNVNVGIGSDGMILVGPSNRADFRMRAFDKDGIEANHCLIGLQCVAAYLYDTMYAESPSFTIETLGGDVSIKVEVGEKRKVKNVIVWAERNRVWTKGEVRYVCYGELEEMNFPRT</sequence>
<evidence type="ECO:0000256" key="1">
    <source>
        <dbReference type="ARBA" id="ARBA00010219"/>
    </source>
</evidence>
<evidence type="ECO:0000256" key="2">
    <source>
        <dbReference type="ARBA" id="ARBA00023235"/>
    </source>
</evidence>
<dbReference type="Pfam" id="PF01678">
    <property type="entry name" value="DAP_epimerase"/>
    <property type="match status" value="1"/>
</dbReference>
<evidence type="ECO:0008006" key="5">
    <source>
        <dbReference type="Google" id="ProtNLM"/>
    </source>
</evidence>
<dbReference type="SUPFAM" id="SSF54506">
    <property type="entry name" value="Diaminopimelate epimerase-like"/>
    <property type="match status" value="1"/>
</dbReference>
<organism evidence="3 4">
    <name type="scientific">Niallia oryzisoli</name>
    <dbReference type="NCBI Taxonomy" id="1737571"/>
    <lineage>
        <taxon>Bacteria</taxon>
        <taxon>Bacillati</taxon>
        <taxon>Bacillota</taxon>
        <taxon>Bacilli</taxon>
        <taxon>Bacillales</taxon>
        <taxon>Bacillaceae</taxon>
        <taxon>Niallia</taxon>
    </lineage>
</organism>
<proteinExistence type="inferred from homology"/>
<dbReference type="Proteomes" id="UP001357223">
    <property type="component" value="Chromosome"/>
</dbReference>
<dbReference type="Gene3D" id="3.10.310.10">
    <property type="entry name" value="Diaminopimelate Epimerase, Chain A, domain 1"/>
    <property type="match status" value="1"/>
</dbReference>